<evidence type="ECO:0000313" key="4">
    <source>
        <dbReference type="Proteomes" id="UP001234581"/>
    </source>
</evidence>
<protein>
    <submittedName>
        <fullName evidence="3">Uncharacterized protein</fullName>
    </submittedName>
</protein>
<proteinExistence type="predicted"/>
<dbReference type="EMBL" id="JARTCD010000003">
    <property type="protein sequence ID" value="KAJ8663080.1"/>
    <property type="molecule type" value="Genomic_DNA"/>
</dbReference>
<name>A0AAD7Y3F9_9FUNG</name>
<gene>
    <name evidence="3" type="ORF">O0I10_001257</name>
</gene>
<feature type="compositionally biased region" description="Polar residues" evidence="2">
    <location>
        <begin position="1"/>
        <end position="11"/>
    </location>
</feature>
<evidence type="ECO:0000313" key="3">
    <source>
        <dbReference type="EMBL" id="KAJ8663080.1"/>
    </source>
</evidence>
<dbReference type="AlphaFoldDB" id="A0AAD7Y3F9"/>
<evidence type="ECO:0000256" key="1">
    <source>
        <dbReference type="SAM" id="Coils"/>
    </source>
</evidence>
<feature type="region of interest" description="Disordered" evidence="2">
    <location>
        <begin position="1"/>
        <end position="32"/>
    </location>
</feature>
<comment type="caution">
    <text evidence="3">The sequence shown here is derived from an EMBL/GenBank/DDBJ whole genome shotgun (WGS) entry which is preliminary data.</text>
</comment>
<keyword evidence="1" id="KW-0175">Coiled coil</keyword>
<reference evidence="3 4" key="1">
    <citation type="submission" date="2023-03" db="EMBL/GenBank/DDBJ databases">
        <title>Genome sequence of Lichtheimia ornata CBS 291.66.</title>
        <authorList>
            <person name="Mohabir J.T."/>
            <person name="Shea T.P."/>
            <person name="Kurbessoian T."/>
            <person name="Berby B."/>
            <person name="Fontaine J."/>
            <person name="Livny J."/>
            <person name="Gnirke A."/>
            <person name="Stajich J.E."/>
            <person name="Cuomo C.A."/>
        </authorList>
    </citation>
    <scope>NUCLEOTIDE SEQUENCE [LARGE SCALE GENOMIC DNA]</scope>
    <source>
        <strain evidence="3">CBS 291.66</strain>
    </source>
</reference>
<sequence length="218" mass="25110">MKSRDSNNMQDDQIIVTPPSPPSSSFMHHDDDKPNIDDATVIESLSSCQDDINQAQHCLKEQYRRGVLLRSFSDPAPALNKANIMDCHRLAIEALQHLYVEERRRHTTLEKEADIAKEQVVKLQQELAYQKRQHMAEKRKWQKDMTRVYEMAETVYEMSSPAATAAAQHRNRKQATASSPVELQNRLYDILANTMHLQQHPCTSLNSRADDIFPSHFL</sequence>
<evidence type="ECO:0000256" key="2">
    <source>
        <dbReference type="SAM" id="MobiDB-lite"/>
    </source>
</evidence>
<organism evidence="3 4">
    <name type="scientific">Lichtheimia ornata</name>
    <dbReference type="NCBI Taxonomy" id="688661"/>
    <lineage>
        <taxon>Eukaryota</taxon>
        <taxon>Fungi</taxon>
        <taxon>Fungi incertae sedis</taxon>
        <taxon>Mucoromycota</taxon>
        <taxon>Mucoromycotina</taxon>
        <taxon>Mucoromycetes</taxon>
        <taxon>Mucorales</taxon>
        <taxon>Lichtheimiaceae</taxon>
        <taxon>Lichtheimia</taxon>
    </lineage>
</organism>
<dbReference type="GeneID" id="83208675"/>
<dbReference type="RefSeq" id="XP_058347992.1">
    <property type="nucleotide sequence ID" value="XM_058481354.1"/>
</dbReference>
<dbReference type="Proteomes" id="UP001234581">
    <property type="component" value="Unassembled WGS sequence"/>
</dbReference>
<keyword evidence="4" id="KW-1185">Reference proteome</keyword>
<accession>A0AAD7Y3F9</accession>
<feature type="coiled-coil region" evidence="1">
    <location>
        <begin position="92"/>
        <end position="133"/>
    </location>
</feature>